<reference evidence="9 10" key="1">
    <citation type="submission" date="2024-01" db="EMBL/GenBank/DDBJ databases">
        <title>The genome of the rayed Mediterranean limpet Patella caerulea (Linnaeus, 1758).</title>
        <authorList>
            <person name="Anh-Thu Weber A."/>
            <person name="Halstead-Nussloch G."/>
        </authorList>
    </citation>
    <scope>NUCLEOTIDE SEQUENCE [LARGE SCALE GENOMIC DNA]</scope>
    <source>
        <strain evidence="9">AATW-2023a</strain>
        <tissue evidence="9">Whole specimen</tissue>
    </source>
</reference>
<evidence type="ECO:0000256" key="2">
    <source>
        <dbReference type="ARBA" id="ARBA00004198"/>
    </source>
</evidence>
<keyword evidence="6" id="KW-0472">Membrane</keyword>
<dbReference type="GO" id="GO:0016020">
    <property type="term" value="C:membrane"/>
    <property type="evidence" value="ECO:0007669"/>
    <property type="project" value="UniProtKB-SubCell"/>
</dbReference>
<dbReference type="FunFam" id="2.30.29.30:FF:000085">
    <property type="entry name" value="Pleckstrin homology domain-containing family A member 8"/>
    <property type="match status" value="1"/>
</dbReference>
<dbReference type="Proteomes" id="UP001347796">
    <property type="component" value="Unassembled WGS sequence"/>
</dbReference>
<name>A0AAN8GFN3_PATCE</name>
<evidence type="ECO:0000256" key="6">
    <source>
        <dbReference type="ARBA" id="ARBA00023136"/>
    </source>
</evidence>
<accession>A0AAN8GFN3</accession>
<evidence type="ECO:0000256" key="5">
    <source>
        <dbReference type="ARBA" id="ARBA00023034"/>
    </source>
</evidence>
<feature type="region of interest" description="Disordered" evidence="7">
    <location>
        <begin position="186"/>
        <end position="315"/>
    </location>
</feature>
<evidence type="ECO:0000259" key="8">
    <source>
        <dbReference type="PROSITE" id="PS50003"/>
    </source>
</evidence>
<dbReference type="Gene3D" id="2.30.29.30">
    <property type="entry name" value="Pleckstrin-homology domain (PH domain)/Phosphotyrosine-binding domain (PTB)"/>
    <property type="match status" value="1"/>
</dbReference>
<feature type="compositionally biased region" description="Polar residues" evidence="7">
    <location>
        <begin position="206"/>
        <end position="218"/>
    </location>
</feature>
<evidence type="ECO:0000256" key="3">
    <source>
        <dbReference type="ARBA" id="ARBA00016588"/>
    </source>
</evidence>
<keyword evidence="5" id="KW-0333">Golgi apparatus</keyword>
<dbReference type="SMART" id="SM00233">
    <property type="entry name" value="PH"/>
    <property type="match status" value="1"/>
</dbReference>
<dbReference type="AlphaFoldDB" id="A0AAN8GFN3"/>
<feature type="compositionally biased region" description="Polar residues" evidence="7">
    <location>
        <begin position="248"/>
        <end position="259"/>
    </location>
</feature>
<dbReference type="GO" id="GO:1902388">
    <property type="term" value="F:ceramide 1-phosphate transfer activity"/>
    <property type="evidence" value="ECO:0007669"/>
    <property type="project" value="TreeGrafter"/>
</dbReference>
<dbReference type="PANTHER" id="PTHR10219">
    <property type="entry name" value="GLYCOLIPID TRANSFER PROTEIN-RELATED"/>
    <property type="match status" value="1"/>
</dbReference>
<evidence type="ECO:0000256" key="4">
    <source>
        <dbReference type="ARBA" id="ARBA00022448"/>
    </source>
</evidence>
<dbReference type="EMBL" id="JAZGQO010000021">
    <property type="protein sequence ID" value="KAK6165279.1"/>
    <property type="molecule type" value="Genomic_DNA"/>
</dbReference>
<proteinExistence type="predicted"/>
<dbReference type="CDD" id="cd01247">
    <property type="entry name" value="PH_FAPP1_FAPP2"/>
    <property type="match status" value="1"/>
</dbReference>
<dbReference type="GO" id="GO:0005794">
    <property type="term" value="C:Golgi apparatus"/>
    <property type="evidence" value="ECO:0007669"/>
    <property type="project" value="UniProtKB-SubCell"/>
</dbReference>
<dbReference type="InterPro" id="IPR011993">
    <property type="entry name" value="PH-like_dom_sf"/>
</dbReference>
<keyword evidence="10" id="KW-1185">Reference proteome</keyword>
<sequence length="535" mass="60012">MEGVLWKWTNYLSGWQPRWFVLDNGILSYYKSQEDVNNGCKGSIKMSACDISVHQTDHSRIDLIIPGEQRYYVKAANSQERQEWLVALGSSKAAFNSSHNRPESGELSPDIIKSKKSELRLYCDFLMQQVHSVKQIVKAENGPPDEEKLTEASHLLGATCDTFIQTLEDCMKLVSTMPVYEMPHQHVTDSAIPPSPSHGRVRRSSSNKSQTSRPSSVEKQIHIRRSSSSSTEGAPPPPSTSTRPRTVSDASHSDTTISEHSTKETPRTRTSLSESNAIPEQPTETLVTKEVNSSNIQLPPLPSVNSSEDMESPEDFQDAIDPKLPTFFSSLEKSFSDIDLTTPDGIIVQDFLSACQCIVPLFDKLNGTAFAPVKMDFAGNIRKMRQKYSTDPAKFETLQKMVLFEVQAKQHTNSNSATVALLWMKRGLEFIREILREINSGEMDLTLCASNAYNRTLKNYHGWVVRGVFAVATKALPYREVFLAQLATTECDTNSQIYAHSVQEDIESYVKGLNNTIKVIDHFYKSNNLDDQEQI</sequence>
<feature type="compositionally biased region" description="Polar residues" evidence="7">
    <location>
        <begin position="268"/>
        <end position="307"/>
    </location>
</feature>
<dbReference type="FunFam" id="1.10.3520.10:FF:000001">
    <property type="entry name" value="Pleckstrin domain-containing family A member 8"/>
    <property type="match status" value="1"/>
</dbReference>
<dbReference type="Gene3D" id="1.10.3520.10">
    <property type="entry name" value="Glycolipid transfer protein"/>
    <property type="match status" value="1"/>
</dbReference>
<dbReference type="GO" id="GO:0005829">
    <property type="term" value="C:cytosol"/>
    <property type="evidence" value="ECO:0007669"/>
    <property type="project" value="TreeGrafter"/>
</dbReference>
<dbReference type="InterPro" id="IPR036497">
    <property type="entry name" value="GLTP_sf"/>
</dbReference>
<evidence type="ECO:0000256" key="1">
    <source>
        <dbReference type="ARBA" id="ARBA00004170"/>
    </source>
</evidence>
<evidence type="ECO:0000313" key="9">
    <source>
        <dbReference type="EMBL" id="KAK6165279.1"/>
    </source>
</evidence>
<comment type="subcellular location">
    <subcellularLocation>
        <location evidence="2">Golgi apparatus</location>
        <location evidence="2">trans-Golgi network membrane</location>
    </subcellularLocation>
    <subcellularLocation>
        <location evidence="1">Membrane</location>
        <topology evidence="1">Peripheral membrane protein</topology>
    </subcellularLocation>
</comment>
<dbReference type="Pfam" id="PF00169">
    <property type="entry name" value="PH"/>
    <property type="match status" value="1"/>
</dbReference>
<evidence type="ECO:0000313" key="10">
    <source>
        <dbReference type="Proteomes" id="UP001347796"/>
    </source>
</evidence>
<dbReference type="InterPro" id="IPR001849">
    <property type="entry name" value="PH_domain"/>
</dbReference>
<dbReference type="InterPro" id="IPR014830">
    <property type="entry name" value="Glycolipid_transfer_prot_dom"/>
</dbReference>
<protein>
    <recommendedName>
        <fullName evidence="3">Pleckstrin homology domain-containing family A member 8</fullName>
    </recommendedName>
</protein>
<gene>
    <name evidence="9" type="ORF">SNE40_022233</name>
</gene>
<organism evidence="9 10">
    <name type="scientific">Patella caerulea</name>
    <name type="common">Rayed Mediterranean limpet</name>
    <dbReference type="NCBI Taxonomy" id="87958"/>
    <lineage>
        <taxon>Eukaryota</taxon>
        <taxon>Metazoa</taxon>
        <taxon>Spiralia</taxon>
        <taxon>Lophotrochozoa</taxon>
        <taxon>Mollusca</taxon>
        <taxon>Gastropoda</taxon>
        <taxon>Patellogastropoda</taxon>
        <taxon>Patelloidea</taxon>
        <taxon>Patellidae</taxon>
        <taxon>Patella</taxon>
    </lineage>
</organism>
<dbReference type="SUPFAM" id="SSF50729">
    <property type="entry name" value="PH domain-like"/>
    <property type="match status" value="1"/>
</dbReference>
<dbReference type="SUPFAM" id="SSF110004">
    <property type="entry name" value="Glycolipid transfer protein, GLTP"/>
    <property type="match status" value="1"/>
</dbReference>
<dbReference type="PROSITE" id="PS50003">
    <property type="entry name" value="PH_DOMAIN"/>
    <property type="match status" value="1"/>
</dbReference>
<dbReference type="GO" id="GO:1902387">
    <property type="term" value="F:ceramide 1-phosphate binding"/>
    <property type="evidence" value="ECO:0007669"/>
    <property type="project" value="TreeGrafter"/>
</dbReference>
<keyword evidence="4" id="KW-0813">Transport</keyword>
<dbReference type="PANTHER" id="PTHR10219:SF25">
    <property type="entry name" value="PLECKSTRIN HOMOLOGY DOMAIN-CONTAINING FAMILY A MEMBER 8"/>
    <property type="match status" value="1"/>
</dbReference>
<feature type="domain" description="PH" evidence="8">
    <location>
        <begin position="1"/>
        <end position="93"/>
    </location>
</feature>
<dbReference type="Pfam" id="PF08718">
    <property type="entry name" value="GLTP"/>
    <property type="match status" value="1"/>
</dbReference>
<evidence type="ECO:0000256" key="7">
    <source>
        <dbReference type="SAM" id="MobiDB-lite"/>
    </source>
</evidence>
<comment type="caution">
    <text evidence="9">The sequence shown here is derived from an EMBL/GenBank/DDBJ whole genome shotgun (WGS) entry which is preliminary data.</text>
</comment>